<dbReference type="PANTHER" id="PTHR43744:SF3">
    <property type="entry name" value="LACTOSE TRANSPORT SYSTEM PERMEASE PROTEIN LACG"/>
    <property type="match status" value="1"/>
</dbReference>
<dbReference type="Gene3D" id="1.10.3720.10">
    <property type="entry name" value="MetI-like"/>
    <property type="match status" value="1"/>
</dbReference>
<dbReference type="Pfam" id="PF00528">
    <property type="entry name" value="BPD_transp_1"/>
    <property type="match status" value="1"/>
</dbReference>
<dbReference type="GO" id="GO:0005886">
    <property type="term" value="C:plasma membrane"/>
    <property type="evidence" value="ECO:0007669"/>
    <property type="project" value="UniProtKB-SubCell"/>
</dbReference>
<name>A0A9D2G1I5_9LACT</name>
<feature type="transmembrane region" description="Helical" evidence="7">
    <location>
        <begin position="140"/>
        <end position="159"/>
    </location>
</feature>
<sequence length="273" mass="31091">MSFKKVHKTLIILLGVMLSLVWIYPFVIVLFGSLKTRSEIFTNPLSFPTEPTTKNFPTAYENMNFTQSFLNSVLIMVVSVFLIVIFSAMAAYALARMKSKWSTVIYFLCAVLMLVPFQSIMIPLVSLFGRVNLLNRTGLIFMNLGFQSCMSIFLFYGAMKSVPISLDEAAYIDGANTFQIFWRVIFPILKPTTVTVIILTGIRIWNDYLLPSLVVNQEGMYTLPLQMYYFFGEYTIQWELALAGLLLAIIPIILLYMFLQKYIIEGVTEGATK</sequence>
<dbReference type="InterPro" id="IPR000515">
    <property type="entry name" value="MetI-like"/>
</dbReference>
<evidence type="ECO:0000256" key="1">
    <source>
        <dbReference type="ARBA" id="ARBA00004651"/>
    </source>
</evidence>
<gene>
    <name evidence="9" type="ORF">H9808_06225</name>
</gene>
<organism evidence="9 10">
    <name type="scientific">Candidatus Atopostipes pullistercoris</name>
    <dbReference type="NCBI Taxonomy" id="2838467"/>
    <lineage>
        <taxon>Bacteria</taxon>
        <taxon>Bacillati</taxon>
        <taxon>Bacillota</taxon>
        <taxon>Bacilli</taxon>
        <taxon>Lactobacillales</taxon>
        <taxon>Carnobacteriaceae</taxon>
        <taxon>Atopostipes</taxon>
    </lineage>
</organism>
<keyword evidence="6 7" id="KW-0472">Membrane</keyword>
<feature type="transmembrane region" description="Helical" evidence="7">
    <location>
        <begin position="12"/>
        <end position="34"/>
    </location>
</feature>
<feature type="domain" description="ABC transmembrane type-1" evidence="8">
    <location>
        <begin position="69"/>
        <end position="259"/>
    </location>
</feature>
<reference evidence="9" key="2">
    <citation type="submission" date="2021-04" db="EMBL/GenBank/DDBJ databases">
        <authorList>
            <person name="Gilroy R."/>
        </authorList>
    </citation>
    <scope>NUCLEOTIDE SEQUENCE</scope>
    <source>
        <strain evidence="9">CHK169-4300</strain>
    </source>
</reference>
<feature type="transmembrane region" description="Helical" evidence="7">
    <location>
        <begin position="104"/>
        <end position="128"/>
    </location>
</feature>
<evidence type="ECO:0000256" key="7">
    <source>
        <dbReference type="RuleBase" id="RU363032"/>
    </source>
</evidence>
<dbReference type="PANTHER" id="PTHR43744">
    <property type="entry name" value="ABC TRANSPORTER PERMEASE PROTEIN MG189-RELATED-RELATED"/>
    <property type="match status" value="1"/>
</dbReference>
<feature type="transmembrane region" description="Helical" evidence="7">
    <location>
        <begin position="69"/>
        <end position="92"/>
    </location>
</feature>
<feature type="transmembrane region" description="Helical" evidence="7">
    <location>
        <begin position="240"/>
        <end position="259"/>
    </location>
</feature>
<feature type="transmembrane region" description="Helical" evidence="7">
    <location>
        <begin position="180"/>
        <end position="205"/>
    </location>
</feature>
<dbReference type="Proteomes" id="UP000824106">
    <property type="component" value="Unassembled WGS sequence"/>
</dbReference>
<evidence type="ECO:0000256" key="2">
    <source>
        <dbReference type="ARBA" id="ARBA00022448"/>
    </source>
</evidence>
<comment type="subcellular location">
    <subcellularLocation>
        <location evidence="1 7">Cell membrane</location>
        <topology evidence="1 7">Multi-pass membrane protein</topology>
    </subcellularLocation>
</comment>
<protein>
    <submittedName>
        <fullName evidence="9">Carbohydrate ABC transporter permease</fullName>
    </submittedName>
</protein>
<keyword evidence="2 7" id="KW-0813">Transport</keyword>
<accession>A0A9D2G1I5</accession>
<dbReference type="EMBL" id="DXAZ01000097">
    <property type="protein sequence ID" value="HIZ71344.1"/>
    <property type="molecule type" value="Genomic_DNA"/>
</dbReference>
<dbReference type="AlphaFoldDB" id="A0A9D2G1I5"/>
<dbReference type="CDD" id="cd06261">
    <property type="entry name" value="TM_PBP2"/>
    <property type="match status" value="1"/>
</dbReference>
<dbReference type="PROSITE" id="PS50928">
    <property type="entry name" value="ABC_TM1"/>
    <property type="match status" value="1"/>
</dbReference>
<evidence type="ECO:0000259" key="8">
    <source>
        <dbReference type="PROSITE" id="PS50928"/>
    </source>
</evidence>
<keyword evidence="5 7" id="KW-1133">Transmembrane helix</keyword>
<keyword evidence="3" id="KW-1003">Cell membrane</keyword>
<proteinExistence type="inferred from homology"/>
<evidence type="ECO:0000256" key="4">
    <source>
        <dbReference type="ARBA" id="ARBA00022692"/>
    </source>
</evidence>
<evidence type="ECO:0000256" key="5">
    <source>
        <dbReference type="ARBA" id="ARBA00022989"/>
    </source>
</evidence>
<evidence type="ECO:0000313" key="10">
    <source>
        <dbReference type="Proteomes" id="UP000824106"/>
    </source>
</evidence>
<dbReference type="GO" id="GO:0055085">
    <property type="term" value="P:transmembrane transport"/>
    <property type="evidence" value="ECO:0007669"/>
    <property type="project" value="InterPro"/>
</dbReference>
<keyword evidence="4 7" id="KW-0812">Transmembrane</keyword>
<dbReference type="SUPFAM" id="SSF161098">
    <property type="entry name" value="MetI-like"/>
    <property type="match status" value="1"/>
</dbReference>
<evidence type="ECO:0000256" key="3">
    <source>
        <dbReference type="ARBA" id="ARBA00022475"/>
    </source>
</evidence>
<comment type="similarity">
    <text evidence="7">Belongs to the binding-protein-dependent transport system permease family.</text>
</comment>
<evidence type="ECO:0000313" key="9">
    <source>
        <dbReference type="EMBL" id="HIZ71344.1"/>
    </source>
</evidence>
<dbReference type="InterPro" id="IPR035906">
    <property type="entry name" value="MetI-like_sf"/>
</dbReference>
<comment type="caution">
    <text evidence="9">The sequence shown here is derived from an EMBL/GenBank/DDBJ whole genome shotgun (WGS) entry which is preliminary data.</text>
</comment>
<reference evidence="9" key="1">
    <citation type="journal article" date="2021" name="PeerJ">
        <title>Extensive microbial diversity within the chicken gut microbiome revealed by metagenomics and culture.</title>
        <authorList>
            <person name="Gilroy R."/>
            <person name="Ravi A."/>
            <person name="Getino M."/>
            <person name="Pursley I."/>
            <person name="Horton D.L."/>
            <person name="Alikhan N.F."/>
            <person name="Baker D."/>
            <person name="Gharbi K."/>
            <person name="Hall N."/>
            <person name="Watson M."/>
            <person name="Adriaenssens E.M."/>
            <person name="Foster-Nyarko E."/>
            <person name="Jarju S."/>
            <person name="Secka A."/>
            <person name="Antonio M."/>
            <person name="Oren A."/>
            <person name="Chaudhuri R.R."/>
            <person name="La Ragione R."/>
            <person name="Hildebrand F."/>
            <person name="Pallen M.J."/>
        </authorList>
    </citation>
    <scope>NUCLEOTIDE SEQUENCE</scope>
    <source>
        <strain evidence="9">CHK169-4300</strain>
    </source>
</reference>
<evidence type="ECO:0000256" key="6">
    <source>
        <dbReference type="ARBA" id="ARBA00023136"/>
    </source>
</evidence>